<feature type="region of interest" description="Disordered" evidence="1">
    <location>
        <begin position="306"/>
        <end position="327"/>
    </location>
</feature>
<sequence>MDALKNLVTNIPDWLKRLDELNGQIEQRQQELSQVTDRSSGASGGDSRPARSMKNRGSTESLKPRDEPEAHPGGPPPPLQNPAAPTSNPLDTSAAAGTQQQTTPSDAQPPSSPAGSNTPSALQRQTNQVKAAGQARARATLRKRQRTESVISAEGATPKYRTRSMIIVYYDSYVQSFFEELVKFVSASRNMMRKAKMAAKVAQIKRLAELEMPDEDEDEDGQEDQIYTVGTAAKGMRVDRPDAPAAGHAGGGAPQMSTTIAPEAPLEASLIPEGDDEDGAAELPALRYVSTRRMQTISRQPNVPMTATGRQLHAPGTKSGFGSRGSYGAADQGRDVYDELDKGLEHVQGTCEHAAHQFLRDGDCTDEVTKIQRWLGETKELAVKEMERAQKEGRDAQKASEDPMKGRSFRPPNMRRDHAGSSSAKEASNELEVDEAIDDMDEEMTMPKLVYKSTRMMR</sequence>
<evidence type="ECO:0000313" key="3">
    <source>
        <dbReference type="Proteomes" id="UP001244011"/>
    </source>
</evidence>
<proteinExistence type="predicted"/>
<dbReference type="Proteomes" id="UP001244011">
    <property type="component" value="Unassembled WGS sequence"/>
</dbReference>
<feature type="compositionally biased region" description="Polar residues" evidence="1">
    <location>
        <begin position="104"/>
        <end position="129"/>
    </location>
</feature>
<dbReference type="EMBL" id="MU839040">
    <property type="protein sequence ID" value="KAK1762273.1"/>
    <property type="molecule type" value="Genomic_DNA"/>
</dbReference>
<evidence type="ECO:0000256" key="1">
    <source>
        <dbReference type="SAM" id="MobiDB-lite"/>
    </source>
</evidence>
<name>A0AAJ0BRW9_9PEZI</name>
<feature type="region of interest" description="Disordered" evidence="1">
    <location>
        <begin position="387"/>
        <end position="458"/>
    </location>
</feature>
<comment type="caution">
    <text evidence="2">The sequence shown here is derived from an EMBL/GenBank/DDBJ whole genome shotgun (WGS) entry which is preliminary data.</text>
</comment>
<feature type="region of interest" description="Disordered" evidence="1">
    <location>
        <begin position="26"/>
        <end position="150"/>
    </location>
</feature>
<feature type="compositionally biased region" description="Acidic residues" evidence="1">
    <location>
        <begin position="429"/>
        <end position="444"/>
    </location>
</feature>
<reference evidence="2" key="1">
    <citation type="submission" date="2023-06" db="EMBL/GenBank/DDBJ databases">
        <title>Genome-scale phylogeny and comparative genomics of the fungal order Sordariales.</title>
        <authorList>
            <consortium name="Lawrence Berkeley National Laboratory"/>
            <person name="Hensen N."/>
            <person name="Bonometti L."/>
            <person name="Westerberg I."/>
            <person name="Brannstrom I.O."/>
            <person name="Guillou S."/>
            <person name="Cros-Aarteil S."/>
            <person name="Calhoun S."/>
            <person name="Haridas S."/>
            <person name="Kuo A."/>
            <person name="Mondo S."/>
            <person name="Pangilinan J."/>
            <person name="Riley R."/>
            <person name="Labutti K."/>
            <person name="Andreopoulos B."/>
            <person name="Lipzen A."/>
            <person name="Chen C."/>
            <person name="Yanf M."/>
            <person name="Daum C."/>
            <person name="Ng V."/>
            <person name="Clum A."/>
            <person name="Steindorff A."/>
            <person name="Ohm R."/>
            <person name="Martin F."/>
            <person name="Silar P."/>
            <person name="Natvig D."/>
            <person name="Lalanne C."/>
            <person name="Gautier V."/>
            <person name="Ament-Velasquez S.L."/>
            <person name="Kruys A."/>
            <person name="Hutchinson M.I."/>
            <person name="Powell A.J."/>
            <person name="Barry K."/>
            <person name="Miller A.N."/>
            <person name="Grigoriev I.V."/>
            <person name="Debuchy R."/>
            <person name="Gladieux P."/>
            <person name="Thoren M.H."/>
            <person name="Johannesson H."/>
        </authorList>
    </citation>
    <scope>NUCLEOTIDE SEQUENCE</scope>
    <source>
        <strain evidence="2">8032-3</strain>
    </source>
</reference>
<dbReference type="GeneID" id="85309492"/>
<feature type="compositionally biased region" description="Low complexity" evidence="1">
    <location>
        <begin position="37"/>
        <end position="52"/>
    </location>
</feature>
<protein>
    <submittedName>
        <fullName evidence="2">Uncharacterized protein</fullName>
    </submittedName>
</protein>
<dbReference type="RefSeq" id="XP_060278486.1">
    <property type="nucleotide sequence ID" value="XM_060426305.1"/>
</dbReference>
<evidence type="ECO:0000313" key="2">
    <source>
        <dbReference type="EMBL" id="KAK1762273.1"/>
    </source>
</evidence>
<feature type="compositionally biased region" description="Polar residues" evidence="1">
    <location>
        <begin position="26"/>
        <end position="36"/>
    </location>
</feature>
<organism evidence="2 3">
    <name type="scientific">Phialemonium atrogriseum</name>
    <dbReference type="NCBI Taxonomy" id="1093897"/>
    <lineage>
        <taxon>Eukaryota</taxon>
        <taxon>Fungi</taxon>
        <taxon>Dikarya</taxon>
        <taxon>Ascomycota</taxon>
        <taxon>Pezizomycotina</taxon>
        <taxon>Sordariomycetes</taxon>
        <taxon>Sordariomycetidae</taxon>
        <taxon>Cephalothecales</taxon>
        <taxon>Cephalothecaceae</taxon>
        <taxon>Phialemonium</taxon>
    </lineage>
</organism>
<feature type="compositionally biased region" description="Low complexity" evidence="1">
    <location>
        <begin position="94"/>
        <end position="103"/>
    </location>
</feature>
<dbReference type="AlphaFoldDB" id="A0AAJ0BRW9"/>
<accession>A0AAJ0BRW9</accession>
<gene>
    <name evidence="2" type="ORF">QBC33DRAFT_519732</name>
</gene>
<keyword evidence="3" id="KW-1185">Reference proteome</keyword>
<feature type="region of interest" description="Disordered" evidence="1">
    <location>
        <begin position="236"/>
        <end position="258"/>
    </location>
</feature>
<feature type="compositionally biased region" description="Basic and acidic residues" evidence="1">
    <location>
        <begin position="387"/>
        <end position="405"/>
    </location>
</feature>